<keyword evidence="1" id="KW-0472">Membrane</keyword>
<dbReference type="Proteomes" id="UP000292583">
    <property type="component" value="Unassembled WGS sequence"/>
</dbReference>
<accession>A0A4Q9JX97</accession>
<keyword evidence="3" id="KW-1185">Reference proteome</keyword>
<proteinExistence type="predicted"/>
<comment type="caution">
    <text evidence="2">The sequence shown here is derived from an EMBL/GenBank/DDBJ whole genome shotgun (WGS) entry which is preliminary data.</text>
</comment>
<evidence type="ECO:0000256" key="1">
    <source>
        <dbReference type="SAM" id="Phobius"/>
    </source>
</evidence>
<sequence>MEVFLGDYLKMIFLIPLLIFFAIIFGIDYLYFSDKDLAVKEQKEIKLEENNSLKQEYLKQLFNTKK</sequence>
<name>A0A4Q9JX97_9BACT</name>
<gene>
    <name evidence="2" type="ORF">DU473_00055</name>
</gene>
<reference evidence="2 3" key="1">
    <citation type="submission" date="2018-07" db="EMBL/GenBank/DDBJ databases">
        <title>Campylobacter zealandensis sp. nov., isolated from birds and water in New Zealand.</title>
        <authorList>
            <person name="Wilkinson D.A."/>
            <person name="Biggs P.J."/>
            <person name="French N.P."/>
            <person name="Midwinter A.C."/>
        </authorList>
    </citation>
    <scope>NUCLEOTIDE SEQUENCE [LARGE SCALE GENOMIC DNA]</scope>
    <source>
        <strain evidence="2 3">B423b</strain>
    </source>
</reference>
<organism evidence="2 3">
    <name type="scientific">Campylobacter novaezeelandiae</name>
    <dbReference type="NCBI Taxonomy" id="2267891"/>
    <lineage>
        <taxon>Bacteria</taxon>
        <taxon>Pseudomonadati</taxon>
        <taxon>Campylobacterota</taxon>
        <taxon>Epsilonproteobacteria</taxon>
        <taxon>Campylobacterales</taxon>
        <taxon>Campylobacteraceae</taxon>
        <taxon>Campylobacter</taxon>
    </lineage>
</organism>
<feature type="transmembrane region" description="Helical" evidence="1">
    <location>
        <begin position="12"/>
        <end position="32"/>
    </location>
</feature>
<evidence type="ECO:0000313" key="3">
    <source>
        <dbReference type="Proteomes" id="UP000292583"/>
    </source>
</evidence>
<keyword evidence="1" id="KW-1133">Transmembrane helix</keyword>
<keyword evidence="1" id="KW-0812">Transmembrane</keyword>
<evidence type="ECO:0000313" key="2">
    <source>
        <dbReference type="EMBL" id="TBR82271.1"/>
    </source>
</evidence>
<evidence type="ECO:0008006" key="4">
    <source>
        <dbReference type="Google" id="ProtNLM"/>
    </source>
</evidence>
<protein>
    <recommendedName>
        <fullName evidence="4">Small hydrophobic protein</fullName>
    </recommendedName>
</protein>
<dbReference type="EMBL" id="QPGR01000001">
    <property type="protein sequence ID" value="TBR82271.1"/>
    <property type="molecule type" value="Genomic_DNA"/>
</dbReference>
<dbReference type="AlphaFoldDB" id="A0A4Q9JX97"/>